<accession>A0A556CCW4</accession>
<dbReference type="Pfam" id="PF00126">
    <property type="entry name" value="HTH_1"/>
    <property type="match status" value="1"/>
</dbReference>
<dbReference type="GO" id="GO:0003700">
    <property type="term" value="F:DNA-binding transcription factor activity"/>
    <property type="evidence" value="ECO:0007669"/>
    <property type="project" value="InterPro"/>
</dbReference>
<keyword evidence="4" id="KW-0804">Transcription</keyword>
<dbReference type="InterPro" id="IPR000847">
    <property type="entry name" value="LysR_HTH_N"/>
</dbReference>
<dbReference type="InterPro" id="IPR036390">
    <property type="entry name" value="WH_DNA-bd_sf"/>
</dbReference>
<dbReference type="PRINTS" id="PR00039">
    <property type="entry name" value="HTHLYSR"/>
</dbReference>
<dbReference type="OrthoDB" id="3181812at2"/>
<comment type="caution">
    <text evidence="6">The sequence shown here is derived from an EMBL/GenBank/DDBJ whole genome shotgun (WGS) entry which is preliminary data.</text>
</comment>
<dbReference type="GO" id="GO:0003677">
    <property type="term" value="F:DNA binding"/>
    <property type="evidence" value="ECO:0007669"/>
    <property type="project" value="UniProtKB-KW"/>
</dbReference>
<comment type="similarity">
    <text evidence="1">Belongs to the LysR transcriptional regulatory family.</text>
</comment>
<dbReference type="PANTHER" id="PTHR30346:SF28">
    <property type="entry name" value="HTH-TYPE TRANSCRIPTIONAL REGULATOR CYNR"/>
    <property type="match status" value="1"/>
</dbReference>
<organism evidence="6 7">
    <name type="scientific">Brevibacterium aurantiacum</name>
    <dbReference type="NCBI Taxonomy" id="273384"/>
    <lineage>
        <taxon>Bacteria</taxon>
        <taxon>Bacillati</taxon>
        <taxon>Actinomycetota</taxon>
        <taxon>Actinomycetes</taxon>
        <taxon>Micrococcales</taxon>
        <taxon>Brevibacteriaceae</taxon>
        <taxon>Brevibacterium</taxon>
    </lineage>
</organism>
<keyword evidence="7" id="KW-1185">Reference proteome</keyword>
<keyword evidence="3" id="KW-0238">DNA-binding</keyword>
<evidence type="ECO:0000256" key="1">
    <source>
        <dbReference type="ARBA" id="ARBA00009437"/>
    </source>
</evidence>
<feature type="domain" description="HTH lysR-type" evidence="5">
    <location>
        <begin position="2"/>
        <end position="59"/>
    </location>
</feature>
<name>A0A556CCW4_BREAU</name>
<dbReference type="FunFam" id="1.10.10.10:FF:000001">
    <property type="entry name" value="LysR family transcriptional regulator"/>
    <property type="match status" value="1"/>
</dbReference>
<protein>
    <submittedName>
        <fullName evidence="6">LysR family transcriptional regulator</fullName>
    </submittedName>
</protein>
<sequence length="301" mass="32307">MMEIQQVRAFLAVAEELHFGRAAARLGVLQPPLSRTIRALEDELGVSLFQRTTRNVRLSPEGEALIEPARKMLEYQSLAVDSVQRAAAGETGRISFGFARSSSRALAAALVTASRGRSPGIVFSLESNVFAEEGLARLVEGTLDLALVRWDKQPPGVTGRPVMIERLCAALPEGHRLAERSSLRVDELADEDFITLPAHPSSTLRENTLRLCHEAGFTPRLAQAAPDSQTIGALVAAGLGISITFDSVSANTREAGTVAVPLDVEQDPSTLYLAHRTDHGKSSLEAVLALAEEVLPTVVTE</sequence>
<evidence type="ECO:0000313" key="6">
    <source>
        <dbReference type="EMBL" id="TSI15136.1"/>
    </source>
</evidence>
<dbReference type="InterPro" id="IPR005119">
    <property type="entry name" value="LysR_subst-bd"/>
</dbReference>
<proteinExistence type="inferred from homology"/>
<keyword evidence="2" id="KW-0805">Transcription regulation</keyword>
<dbReference type="CDD" id="cd08414">
    <property type="entry name" value="PBP2_LTTR_aromatics_like"/>
    <property type="match status" value="1"/>
</dbReference>
<dbReference type="Pfam" id="PF03466">
    <property type="entry name" value="LysR_substrate"/>
    <property type="match status" value="1"/>
</dbReference>
<dbReference type="SUPFAM" id="SSF53850">
    <property type="entry name" value="Periplasmic binding protein-like II"/>
    <property type="match status" value="1"/>
</dbReference>
<evidence type="ECO:0000259" key="5">
    <source>
        <dbReference type="PROSITE" id="PS50931"/>
    </source>
</evidence>
<evidence type="ECO:0000256" key="2">
    <source>
        <dbReference type="ARBA" id="ARBA00023015"/>
    </source>
</evidence>
<gene>
    <name evidence="6" type="ORF">FO013_13665</name>
</gene>
<dbReference type="InterPro" id="IPR036388">
    <property type="entry name" value="WH-like_DNA-bd_sf"/>
</dbReference>
<evidence type="ECO:0000256" key="3">
    <source>
        <dbReference type="ARBA" id="ARBA00023125"/>
    </source>
</evidence>
<dbReference type="PANTHER" id="PTHR30346">
    <property type="entry name" value="TRANSCRIPTIONAL DUAL REGULATOR HCAR-RELATED"/>
    <property type="match status" value="1"/>
</dbReference>
<reference evidence="6 7" key="1">
    <citation type="submission" date="2019-07" db="EMBL/GenBank/DDBJ databases">
        <title>Draft genome sequence of Brevibacterium aurantiacum XU54 isolated from Xinjiang China.</title>
        <authorList>
            <person name="Xu X."/>
        </authorList>
    </citation>
    <scope>NUCLEOTIDE SEQUENCE [LARGE SCALE GENOMIC DNA]</scope>
    <source>
        <strain evidence="6 7">XU54</strain>
    </source>
</reference>
<dbReference type="Gene3D" id="1.10.10.10">
    <property type="entry name" value="Winged helix-like DNA-binding domain superfamily/Winged helix DNA-binding domain"/>
    <property type="match status" value="1"/>
</dbReference>
<dbReference type="EMBL" id="VLTK01000007">
    <property type="protein sequence ID" value="TSI15136.1"/>
    <property type="molecule type" value="Genomic_DNA"/>
</dbReference>
<dbReference type="Gene3D" id="3.40.190.10">
    <property type="entry name" value="Periplasmic binding protein-like II"/>
    <property type="match status" value="2"/>
</dbReference>
<evidence type="ECO:0000313" key="7">
    <source>
        <dbReference type="Proteomes" id="UP000316406"/>
    </source>
</evidence>
<dbReference type="AlphaFoldDB" id="A0A556CCW4"/>
<dbReference type="GO" id="GO:0032993">
    <property type="term" value="C:protein-DNA complex"/>
    <property type="evidence" value="ECO:0007669"/>
    <property type="project" value="TreeGrafter"/>
</dbReference>
<dbReference type="PROSITE" id="PS50931">
    <property type="entry name" value="HTH_LYSR"/>
    <property type="match status" value="1"/>
</dbReference>
<dbReference type="Proteomes" id="UP000316406">
    <property type="component" value="Unassembled WGS sequence"/>
</dbReference>
<dbReference type="SUPFAM" id="SSF46785">
    <property type="entry name" value="Winged helix' DNA-binding domain"/>
    <property type="match status" value="1"/>
</dbReference>
<evidence type="ECO:0000256" key="4">
    <source>
        <dbReference type="ARBA" id="ARBA00023163"/>
    </source>
</evidence>